<feature type="transmembrane region" description="Helical" evidence="4">
    <location>
        <begin position="26"/>
        <end position="47"/>
    </location>
</feature>
<dbReference type="PANTHER" id="PTHR32332">
    <property type="entry name" value="2-NITROPROPANE DIOXYGENASE"/>
    <property type="match status" value="1"/>
</dbReference>
<dbReference type="SUPFAM" id="SSF51412">
    <property type="entry name" value="Inosine monophosphate dehydrogenase (IMPDH)"/>
    <property type="match status" value="1"/>
</dbReference>
<dbReference type="CDD" id="cd04730">
    <property type="entry name" value="NPD_like"/>
    <property type="match status" value="1"/>
</dbReference>
<keyword evidence="4" id="KW-1133">Transmembrane helix</keyword>
<keyword evidence="6" id="KW-1185">Reference proteome</keyword>
<dbReference type="InterPro" id="IPR013785">
    <property type="entry name" value="Aldolase_TIM"/>
</dbReference>
<organism evidence="5 6">
    <name type="scientific">Alectoria fallacina</name>
    <dbReference type="NCBI Taxonomy" id="1903189"/>
    <lineage>
        <taxon>Eukaryota</taxon>
        <taxon>Fungi</taxon>
        <taxon>Dikarya</taxon>
        <taxon>Ascomycota</taxon>
        <taxon>Pezizomycotina</taxon>
        <taxon>Lecanoromycetes</taxon>
        <taxon>OSLEUM clade</taxon>
        <taxon>Lecanoromycetidae</taxon>
        <taxon>Lecanorales</taxon>
        <taxon>Lecanorineae</taxon>
        <taxon>Parmeliaceae</taxon>
        <taxon>Alectoria</taxon>
    </lineage>
</organism>
<dbReference type="InterPro" id="IPR004136">
    <property type="entry name" value="NMO"/>
</dbReference>
<gene>
    <name evidence="5" type="ORF">ALECFALPRED_007434</name>
</gene>
<dbReference type="Gene3D" id="3.20.20.70">
    <property type="entry name" value="Aldolase class I"/>
    <property type="match status" value="1"/>
</dbReference>
<protein>
    <recommendedName>
        <fullName evidence="7">Nitronate monooxygenase domain-containing protein</fullName>
    </recommendedName>
</protein>
<dbReference type="AlphaFoldDB" id="A0A8H3G813"/>
<keyword evidence="3" id="KW-0560">Oxidoreductase</keyword>
<dbReference type="Proteomes" id="UP000664203">
    <property type="component" value="Unassembled WGS sequence"/>
</dbReference>
<evidence type="ECO:0000256" key="4">
    <source>
        <dbReference type="SAM" id="Phobius"/>
    </source>
</evidence>
<sequence length="354" mass="37945">MIPTTPLKTAYPWTRTPFIASAPMRLIALAPLAYAVSLAGGLGFLAAGTDLNDLKRQLQIVTDLVAQTHLPGSSSDLPIGIGFINWAVDLEIALETLREYIPAAVWLFAPRKNEDLVEWTKKIREVSKGKTKIWIQIGTVTDAIEIARSCHPDVLVVQGADAGGHGLAQGAGIVSLLPEVADGMRGMEMESIPLVAAGGITEGRGVAAALALGAGGVVMGTRFLASKEADIAKGYQYDVLRTRDGGKSTIRTGVYDILRGTKGWPDRYNGRGIINQSYLDAQKHGRITDENKKLYEEALQKGDQGWGENGRVTAYAGCGVGLVKEVKYAKEIMDEVRQDAADVLSKLSRATSNL</sequence>
<evidence type="ECO:0000313" key="5">
    <source>
        <dbReference type="EMBL" id="CAF9937861.1"/>
    </source>
</evidence>
<evidence type="ECO:0000256" key="3">
    <source>
        <dbReference type="ARBA" id="ARBA00023002"/>
    </source>
</evidence>
<keyword evidence="4" id="KW-0472">Membrane</keyword>
<keyword evidence="1" id="KW-0285">Flavoprotein</keyword>
<evidence type="ECO:0000313" key="6">
    <source>
        <dbReference type="Proteomes" id="UP000664203"/>
    </source>
</evidence>
<dbReference type="OrthoDB" id="2349068at2759"/>
<name>A0A8H3G813_9LECA</name>
<reference evidence="5" key="1">
    <citation type="submission" date="2021-03" db="EMBL/GenBank/DDBJ databases">
        <authorList>
            <person name="Tagirdzhanova G."/>
        </authorList>
    </citation>
    <scope>NUCLEOTIDE SEQUENCE</scope>
</reference>
<evidence type="ECO:0008006" key="7">
    <source>
        <dbReference type="Google" id="ProtNLM"/>
    </source>
</evidence>
<dbReference type="PANTHER" id="PTHR32332:SF34">
    <property type="entry name" value="2-NITROPROPANE DIOXYGENASE FAMILY, PUTATIVE-RELATED"/>
    <property type="match status" value="1"/>
</dbReference>
<keyword evidence="4" id="KW-0812">Transmembrane</keyword>
<evidence type="ECO:0000256" key="1">
    <source>
        <dbReference type="ARBA" id="ARBA00022630"/>
    </source>
</evidence>
<evidence type="ECO:0000256" key="2">
    <source>
        <dbReference type="ARBA" id="ARBA00022643"/>
    </source>
</evidence>
<dbReference type="Pfam" id="PF03060">
    <property type="entry name" value="NMO"/>
    <property type="match status" value="1"/>
</dbReference>
<keyword evidence="2" id="KW-0288">FMN</keyword>
<proteinExistence type="predicted"/>
<dbReference type="EMBL" id="CAJPDR010000493">
    <property type="protein sequence ID" value="CAF9937861.1"/>
    <property type="molecule type" value="Genomic_DNA"/>
</dbReference>
<comment type="caution">
    <text evidence="5">The sequence shown here is derived from an EMBL/GenBank/DDBJ whole genome shotgun (WGS) entry which is preliminary data.</text>
</comment>
<accession>A0A8H3G813</accession>
<dbReference type="GO" id="GO:0018580">
    <property type="term" value="F:nitronate monooxygenase activity"/>
    <property type="evidence" value="ECO:0007669"/>
    <property type="project" value="InterPro"/>
</dbReference>